<dbReference type="CDD" id="cd03230">
    <property type="entry name" value="ABC_DR_subfamily_A"/>
    <property type="match status" value="1"/>
</dbReference>
<keyword evidence="2" id="KW-0813">Transport</keyword>
<accession>A0A3B1BPM0</accession>
<dbReference type="EMBL" id="UOFZ01000116">
    <property type="protein sequence ID" value="VAX13438.1"/>
    <property type="molecule type" value="Genomic_DNA"/>
</dbReference>
<dbReference type="GO" id="GO:0005524">
    <property type="term" value="F:ATP binding"/>
    <property type="evidence" value="ECO:0007669"/>
    <property type="project" value="UniProtKB-KW"/>
</dbReference>
<proteinExistence type="inferred from homology"/>
<keyword evidence="3" id="KW-0547">Nucleotide-binding</keyword>
<evidence type="ECO:0000256" key="3">
    <source>
        <dbReference type="ARBA" id="ARBA00022741"/>
    </source>
</evidence>
<organism evidence="6">
    <name type="scientific">hydrothermal vent metagenome</name>
    <dbReference type="NCBI Taxonomy" id="652676"/>
    <lineage>
        <taxon>unclassified sequences</taxon>
        <taxon>metagenomes</taxon>
        <taxon>ecological metagenomes</taxon>
    </lineage>
</organism>
<dbReference type="PANTHER" id="PTHR43335:SF4">
    <property type="entry name" value="ABC TRANSPORTER, ATP-BINDING PROTEIN"/>
    <property type="match status" value="1"/>
</dbReference>
<keyword evidence="4 6" id="KW-0067">ATP-binding</keyword>
<dbReference type="SUPFAM" id="SSF52540">
    <property type="entry name" value="P-loop containing nucleoside triphosphate hydrolases"/>
    <property type="match status" value="1"/>
</dbReference>
<dbReference type="PANTHER" id="PTHR43335">
    <property type="entry name" value="ABC TRANSPORTER, ATP-BINDING PROTEIN"/>
    <property type="match status" value="1"/>
</dbReference>
<protein>
    <submittedName>
        <fullName evidence="6">Gliding motility-associated ABC transporter ATP-binding protein GldA</fullName>
    </submittedName>
</protein>
<evidence type="ECO:0000256" key="1">
    <source>
        <dbReference type="ARBA" id="ARBA00005417"/>
    </source>
</evidence>
<evidence type="ECO:0000256" key="2">
    <source>
        <dbReference type="ARBA" id="ARBA00022448"/>
    </source>
</evidence>
<dbReference type="PROSITE" id="PS50893">
    <property type="entry name" value="ABC_TRANSPORTER_2"/>
    <property type="match status" value="1"/>
</dbReference>
<name>A0A3B1BPM0_9ZZZZ</name>
<dbReference type="GO" id="GO:0016887">
    <property type="term" value="F:ATP hydrolysis activity"/>
    <property type="evidence" value="ECO:0007669"/>
    <property type="project" value="InterPro"/>
</dbReference>
<evidence type="ECO:0000259" key="5">
    <source>
        <dbReference type="PROSITE" id="PS50893"/>
    </source>
</evidence>
<dbReference type="SMART" id="SM00382">
    <property type="entry name" value="AAA"/>
    <property type="match status" value="1"/>
</dbReference>
<dbReference type="InterPro" id="IPR003593">
    <property type="entry name" value="AAA+_ATPase"/>
</dbReference>
<comment type="similarity">
    <text evidence="1">Belongs to the ABC transporter superfamily.</text>
</comment>
<evidence type="ECO:0000313" key="6">
    <source>
        <dbReference type="EMBL" id="VAX13438.1"/>
    </source>
</evidence>
<dbReference type="Gene3D" id="3.40.50.300">
    <property type="entry name" value="P-loop containing nucleotide triphosphate hydrolases"/>
    <property type="match status" value="1"/>
</dbReference>
<reference evidence="6" key="1">
    <citation type="submission" date="2018-06" db="EMBL/GenBank/DDBJ databases">
        <authorList>
            <person name="Zhirakovskaya E."/>
        </authorList>
    </citation>
    <scope>NUCLEOTIDE SEQUENCE</scope>
</reference>
<sequence>MSSDLLISVNNLDRQYGSLQAVQDVSFELRRGEVLGFLGPNGAGKSTTMQIITGNLAPSSGQVKICGIDLLDNPRQAKARIGYLPERPPLYRELSVDEYLVFCTQINRIPKPQRQAALQRAKQRCGLEQVGRRLINNLSKGYQQRVGIAQAIIHSPDIVVLDEPTVGLDPIQIREIRHLIRELANEHAVILSTHILPEVQMTCNRVQIINQGRLVFSDDIDSLNRSMRARSLILGLQQPPSQDELETSLKDIDAVESIEVLGDGRWRIQHAEQQNPATRIAEIAVQNNWGLIELSPETRSLEQIFIDITATEQSLPESSEFISKATEGEAA</sequence>
<dbReference type="Pfam" id="PF00005">
    <property type="entry name" value="ABC_tran"/>
    <property type="match status" value="1"/>
</dbReference>
<evidence type="ECO:0000256" key="4">
    <source>
        <dbReference type="ARBA" id="ARBA00022840"/>
    </source>
</evidence>
<dbReference type="AlphaFoldDB" id="A0A3B1BPM0"/>
<gene>
    <name evidence="6" type="ORF">MNBD_GAMMA24-2359</name>
</gene>
<dbReference type="InterPro" id="IPR027417">
    <property type="entry name" value="P-loop_NTPase"/>
</dbReference>
<dbReference type="InterPro" id="IPR003439">
    <property type="entry name" value="ABC_transporter-like_ATP-bd"/>
</dbReference>
<feature type="domain" description="ABC transporter" evidence="5">
    <location>
        <begin position="7"/>
        <end position="236"/>
    </location>
</feature>